<dbReference type="KEGG" id="msg:MSMEI_1163"/>
<proteinExistence type="predicted"/>
<reference evidence="1 2" key="2">
    <citation type="journal article" date="2009" name="Genome Res.">
        <title>Ortho-proteogenomics: multiple proteomes investigation through orthology and a new MS-based protocol.</title>
        <authorList>
            <person name="Gallien S."/>
            <person name="Perrodou E."/>
            <person name="Carapito C."/>
            <person name="Deshayes C."/>
            <person name="Reyrat J.M."/>
            <person name="Van Dorsselaer A."/>
            <person name="Poch O."/>
            <person name="Schaeffer C."/>
            <person name="Lecompte O."/>
        </authorList>
    </citation>
    <scope>NUCLEOTIDE SEQUENCE [LARGE SCALE GENOMIC DNA]</scope>
    <source>
        <strain evidence="2">ATCC 700084 / mc(2)155</strain>
    </source>
</reference>
<dbReference type="PATRIC" id="fig|246196.56.peg.1196"/>
<accession>I7G501</accession>
<sequence length="164" mass="17091">MPRGAGVPLVGPLNRLGVMRGIAAVAAAGFLLTGCAIAGTPVAAPVDDEWRDAVTQAVAGLGGQLGPISDAMGTKDYLELQSACADLRGYIDKAKRKVLPGPDVAVNEALRDGLDGYRDWAEQCMTLSATSSPAQLRKFSDTIDGADKRIKDGLKLLGIEIGRK</sequence>
<dbReference type="EMBL" id="CP001663">
    <property type="protein sequence ID" value="AFP37639.1"/>
    <property type="molecule type" value="Genomic_DNA"/>
</dbReference>
<name>I7G501_MYCS2</name>
<dbReference type="PROSITE" id="PS51257">
    <property type="entry name" value="PROKAR_LIPOPROTEIN"/>
    <property type="match status" value="1"/>
</dbReference>
<reference evidence="1 2" key="1">
    <citation type="journal article" date="2007" name="Genome Biol.">
        <title>Interrupted coding sequences in Mycobacterium smegmatis: authentic mutations or sequencing errors?</title>
        <authorList>
            <person name="Deshayes C."/>
            <person name="Perrodou E."/>
            <person name="Gallien S."/>
            <person name="Euphrasie D."/>
            <person name="Schaeffer C."/>
            <person name="Van-Dorsselaer A."/>
            <person name="Poch O."/>
            <person name="Lecompte O."/>
            <person name="Reyrat J.M."/>
        </authorList>
    </citation>
    <scope>NUCLEOTIDE SEQUENCE [LARGE SCALE GENOMIC DNA]</scope>
    <source>
        <strain evidence="2">ATCC 700084 / mc(2)155</strain>
    </source>
</reference>
<protein>
    <recommendedName>
        <fullName evidence="3">Lipoprotein</fullName>
    </recommendedName>
</protein>
<evidence type="ECO:0000313" key="1">
    <source>
        <dbReference type="EMBL" id="AFP37639.1"/>
    </source>
</evidence>
<gene>
    <name evidence="1" type="ordered locus">MSMEI_1163</name>
</gene>
<organism evidence="1 2">
    <name type="scientific">Mycolicibacterium smegmatis (strain ATCC 700084 / mc(2)155)</name>
    <name type="common">Mycobacterium smegmatis</name>
    <dbReference type="NCBI Taxonomy" id="246196"/>
    <lineage>
        <taxon>Bacteria</taxon>
        <taxon>Bacillati</taxon>
        <taxon>Actinomycetota</taxon>
        <taxon>Actinomycetes</taxon>
        <taxon>Mycobacteriales</taxon>
        <taxon>Mycobacteriaceae</taxon>
        <taxon>Mycolicibacterium</taxon>
    </lineage>
</organism>
<dbReference type="Proteomes" id="UP000006158">
    <property type="component" value="Chromosome"/>
</dbReference>
<evidence type="ECO:0000313" key="2">
    <source>
        <dbReference type="Proteomes" id="UP000006158"/>
    </source>
</evidence>
<evidence type="ECO:0008006" key="3">
    <source>
        <dbReference type="Google" id="ProtNLM"/>
    </source>
</evidence>
<dbReference type="AlphaFoldDB" id="I7G501"/>